<sequence length="86" mass="9498">MPASISEIYDFVTPSFAAKSFCDKSWKTRSSRKASFNTVTSSNAFQGNKAGWRQFLSSKLSITFAISRATAITNRAVQGLHNTRNT</sequence>
<name>A0A1X7HQV8_9PROT</name>
<accession>A0A1X7HQV8</accession>
<gene>
    <name evidence="1" type="ORF">SAMN02982917_0193</name>
</gene>
<reference evidence="1 2" key="1">
    <citation type="submission" date="2017-04" db="EMBL/GenBank/DDBJ databases">
        <authorList>
            <person name="Afonso C.L."/>
            <person name="Miller P.J."/>
            <person name="Scott M.A."/>
            <person name="Spackman E."/>
            <person name="Goraichik I."/>
            <person name="Dimitrov K.M."/>
            <person name="Suarez D.L."/>
            <person name="Swayne D.E."/>
        </authorList>
    </citation>
    <scope>NUCLEOTIDE SEQUENCE [LARGE SCALE GENOMIC DNA]</scope>
    <source>
        <strain evidence="1 2">A2P</strain>
    </source>
</reference>
<dbReference type="Proteomes" id="UP000192936">
    <property type="component" value="Unassembled WGS sequence"/>
</dbReference>
<dbReference type="AlphaFoldDB" id="A0A1X7HQV8"/>
<dbReference type="EMBL" id="FXAK01000010">
    <property type="protein sequence ID" value="SMF91316.1"/>
    <property type="molecule type" value="Genomic_DNA"/>
</dbReference>
<evidence type="ECO:0000313" key="2">
    <source>
        <dbReference type="Proteomes" id="UP000192936"/>
    </source>
</evidence>
<protein>
    <submittedName>
        <fullName evidence="1">Uncharacterized protein</fullName>
    </submittedName>
</protein>
<proteinExistence type="predicted"/>
<organism evidence="1 2">
    <name type="scientific">Azospirillum oryzae</name>
    <dbReference type="NCBI Taxonomy" id="286727"/>
    <lineage>
        <taxon>Bacteria</taxon>
        <taxon>Pseudomonadati</taxon>
        <taxon>Pseudomonadota</taxon>
        <taxon>Alphaproteobacteria</taxon>
        <taxon>Rhodospirillales</taxon>
        <taxon>Azospirillaceae</taxon>
        <taxon>Azospirillum</taxon>
    </lineage>
</organism>
<evidence type="ECO:0000313" key="1">
    <source>
        <dbReference type="EMBL" id="SMF91316.1"/>
    </source>
</evidence>